<dbReference type="EMBL" id="UINC01010024">
    <property type="protein sequence ID" value="SVA44749.1"/>
    <property type="molecule type" value="Genomic_DNA"/>
</dbReference>
<evidence type="ECO:0000256" key="1">
    <source>
        <dbReference type="SAM" id="MobiDB-lite"/>
    </source>
</evidence>
<sequence length="90" mass="9804">MASEREKAAVSTVDNSDEQCNHHWVIGNPDGPTSSGKCKLCGAEKDFMNYFEGSAWGSDVSLEQLSSSAGYSRRANYAFVAETIKEEDGF</sequence>
<accession>A0A381VWR8</accession>
<organism evidence="2">
    <name type="scientific">marine metagenome</name>
    <dbReference type="NCBI Taxonomy" id="408172"/>
    <lineage>
        <taxon>unclassified sequences</taxon>
        <taxon>metagenomes</taxon>
        <taxon>ecological metagenomes</taxon>
    </lineage>
</organism>
<dbReference type="AlphaFoldDB" id="A0A381VWR8"/>
<evidence type="ECO:0000313" key="2">
    <source>
        <dbReference type="EMBL" id="SVA44749.1"/>
    </source>
</evidence>
<feature type="region of interest" description="Disordered" evidence="1">
    <location>
        <begin position="1"/>
        <end position="34"/>
    </location>
</feature>
<protein>
    <submittedName>
        <fullName evidence="2">Uncharacterized protein</fullName>
    </submittedName>
</protein>
<proteinExistence type="predicted"/>
<gene>
    <name evidence="2" type="ORF">METZ01_LOCUS97603</name>
</gene>
<reference evidence="2" key="1">
    <citation type="submission" date="2018-05" db="EMBL/GenBank/DDBJ databases">
        <authorList>
            <person name="Lanie J.A."/>
            <person name="Ng W.-L."/>
            <person name="Kazmierczak K.M."/>
            <person name="Andrzejewski T.M."/>
            <person name="Davidsen T.M."/>
            <person name="Wayne K.J."/>
            <person name="Tettelin H."/>
            <person name="Glass J.I."/>
            <person name="Rusch D."/>
            <person name="Podicherti R."/>
            <person name="Tsui H.-C.T."/>
            <person name="Winkler M.E."/>
        </authorList>
    </citation>
    <scope>NUCLEOTIDE SEQUENCE</scope>
</reference>
<name>A0A381VWR8_9ZZZZ</name>